<gene>
    <name evidence="1" type="ORF">COX64_02505</name>
</gene>
<evidence type="ECO:0000313" key="1">
    <source>
        <dbReference type="EMBL" id="PJA14029.1"/>
    </source>
</evidence>
<dbReference type="InterPro" id="IPR027417">
    <property type="entry name" value="P-loop_NTPase"/>
</dbReference>
<organism evidence="1 2">
    <name type="scientific">Candidatus Dojkabacteria bacterium CG_4_10_14_0_2_um_filter_Dojkabacteria_WS6_41_15</name>
    <dbReference type="NCBI Taxonomy" id="2014249"/>
    <lineage>
        <taxon>Bacteria</taxon>
        <taxon>Candidatus Dojkabacteria</taxon>
    </lineage>
</organism>
<dbReference type="Proteomes" id="UP000228952">
    <property type="component" value="Unassembled WGS sequence"/>
</dbReference>
<dbReference type="Gene3D" id="3.40.50.300">
    <property type="entry name" value="P-loop containing nucleotide triphosphate hydrolases"/>
    <property type="match status" value="1"/>
</dbReference>
<dbReference type="SUPFAM" id="SSF52540">
    <property type="entry name" value="P-loop containing nucleoside triphosphate hydrolases"/>
    <property type="match status" value="1"/>
</dbReference>
<dbReference type="EMBL" id="PFQB01000064">
    <property type="protein sequence ID" value="PJA14029.1"/>
    <property type="molecule type" value="Genomic_DNA"/>
</dbReference>
<dbReference type="AlphaFoldDB" id="A0A2M7W205"/>
<name>A0A2M7W205_9BACT</name>
<protein>
    <submittedName>
        <fullName evidence="1">Uncharacterized protein</fullName>
    </submittedName>
</protein>
<comment type="caution">
    <text evidence="1">The sequence shown here is derived from an EMBL/GenBank/DDBJ whole genome shotgun (WGS) entry which is preliminary data.</text>
</comment>
<sequence length="225" mass="25969">MTFLIISNNEEEIRKEIHTLIVQQLAEETIQPLRLEELTHPDIHFLNGFDMETVGIADARAFTKILHKKPFKAKKHLGIILGFEKSTIEAQNALLKEFEDHPATVSYILGVIDENSILPTIHSRATVKYLKGKVPVKEHKELLKLLTFFIDDSEDLLIGFATVQKKEWTRLNAETFLSELYNKLTKNREAKSKLMALQKCSEYLRNNVSPKQVITYLLLSFRHKV</sequence>
<evidence type="ECO:0000313" key="2">
    <source>
        <dbReference type="Proteomes" id="UP000228952"/>
    </source>
</evidence>
<proteinExistence type="predicted"/>
<accession>A0A2M7W205</accession>
<dbReference type="Pfam" id="PF13177">
    <property type="entry name" value="DNA_pol3_delta2"/>
    <property type="match status" value="1"/>
</dbReference>
<reference evidence="2" key="1">
    <citation type="submission" date="2017-09" db="EMBL/GenBank/DDBJ databases">
        <title>Depth-based differentiation of microbial function through sediment-hosted aquifers and enrichment of novel symbionts in the deep terrestrial subsurface.</title>
        <authorList>
            <person name="Probst A.J."/>
            <person name="Ladd B."/>
            <person name="Jarett J.K."/>
            <person name="Geller-Mcgrath D.E."/>
            <person name="Sieber C.M.K."/>
            <person name="Emerson J.B."/>
            <person name="Anantharaman K."/>
            <person name="Thomas B.C."/>
            <person name="Malmstrom R."/>
            <person name="Stieglmeier M."/>
            <person name="Klingl A."/>
            <person name="Woyke T."/>
            <person name="Ryan C.M."/>
            <person name="Banfield J.F."/>
        </authorList>
    </citation>
    <scope>NUCLEOTIDE SEQUENCE [LARGE SCALE GENOMIC DNA]</scope>
</reference>